<evidence type="ECO:0008006" key="3">
    <source>
        <dbReference type="Google" id="ProtNLM"/>
    </source>
</evidence>
<dbReference type="Proteomes" id="UP000035963">
    <property type="component" value="Unassembled WGS sequence"/>
</dbReference>
<proteinExistence type="predicted"/>
<organism evidence="1 2">
    <name type="scientific">Caballeronia mineralivorans PML1(12)</name>
    <dbReference type="NCBI Taxonomy" id="908627"/>
    <lineage>
        <taxon>Bacteria</taxon>
        <taxon>Pseudomonadati</taxon>
        <taxon>Pseudomonadota</taxon>
        <taxon>Betaproteobacteria</taxon>
        <taxon>Burkholderiales</taxon>
        <taxon>Burkholderiaceae</taxon>
        <taxon>Caballeronia</taxon>
    </lineage>
</organism>
<protein>
    <recommendedName>
        <fullName evidence="3">Anti-sigma factor</fullName>
    </recommendedName>
</protein>
<keyword evidence="2" id="KW-1185">Reference proteome</keyword>
<dbReference type="EMBL" id="AEJF01000108">
    <property type="protein sequence ID" value="KLU25046.1"/>
    <property type="molecule type" value="Genomic_DNA"/>
</dbReference>
<evidence type="ECO:0000313" key="2">
    <source>
        <dbReference type="Proteomes" id="UP000035963"/>
    </source>
</evidence>
<dbReference type="PATRIC" id="fig|908627.4.peg.3890"/>
<name>A0A0J1CXE6_9BURK</name>
<dbReference type="RefSeq" id="WP_047847893.1">
    <property type="nucleotide sequence ID" value="NZ_AEJF01000108.1"/>
</dbReference>
<sequence length="334" mass="34899">MKSDDILLMAYVDGELPPHEREEVERELRTSADVAERVALLRASRLPYRDAFAGQTLPPVPPSLSAKIEEMARAAKAKATQPGAGASVGPNVGVNDPVVPRTPGSASSSPIRSRLRVAPAWLGVAFLAGAFACGLVLRLGAGAGPASNAGASLASVGTGVSPWVMAAASYQQLYSRETLANVDTNTDLSIKTVKEIRQDDGLALRIPDLSAAGLTFKRVQRLRFNNKPLVQIVYLPEKGAPIALCVMKEVKPDAAVADQRVASMTVVTWRQAELGYALIGQPDGVDLSALGKQISSGEAAPLFSRETSPASMAPALASANVAAGPRPFILASAE</sequence>
<accession>A0A0J1CXE6</accession>
<evidence type="ECO:0000313" key="1">
    <source>
        <dbReference type="EMBL" id="KLU25046.1"/>
    </source>
</evidence>
<dbReference type="AlphaFoldDB" id="A0A0J1CXE6"/>
<gene>
    <name evidence="1" type="ORF">EOS_17355</name>
</gene>
<comment type="caution">
    <text evidence="1">The sequence shown here is derived from an EMBL/GenBank/DDBJ whole genome shotgun (WGS) entry which is preliminary data.</text>
</comment>
<reference evidence="1 2" key="1">
    <citation type="journal article" date="2015" name="Genome Announc.">
        <title>Draft Genome Sequence of Burkholderia sp. Strain PML1(12), an Ectomycorrhizosphere-Inhabiting Bacterium with Effective Mineral-Weathering Ability.</title>
        <authorList>
            <person name="Uroz S."/>
            <person name="Oger P."/>
        </authorList>
    </citation>
    <scope>NUCLEOTIDE SEQUENCE [LARGE SCALE GENOMIC DNA]</scope>
    <source>
        <strain evidence="2">PML1(12)</strain>
    </source>
</reference>